<dbReference type="OrthoDB" id="9793083at2"/>
<dbReference type="PRINTS" id="PR00111">
    <property type="entry name" value="ABHYDROLASE"/>
</dbReference>
<comment type="similarity">
    <text evidence="1">Belongs to the peptidase S33 family.</text>
</comment>
<comment type="caution">
    <text evidence="4">The sequence shown here is derived from an EMBL/GenBank/DDBJ whole genome shotgun (WGS) entry which is preliminary data.</text>
</comment>
<evidence type="ECO:0000259" key="3">
    <source>
        <dbReference type="Pfam" id="PF00561"/>
    </source>
</evidence>
<dbReference type="PANTHER" id="PTHR43798:SF31">
    <property type="entry name" value="AB HYDROLASE SUPERFAMILY PROTEIN YCLE"/>
    <property type="match status" value="1"/>
</dbReference>
<sequence>MYVSVNGAKLFFDVDGEGLKPDGKTMRQKPTVIMVHGGPGADHTVAKPYFSQLTDIAQVIYYDHRGNGRSDACDETSWNLAQWGDDLKGLCDALSVENPIVIGTSFGGFVTLSYATRYPGHPAGLVLISTAAKVHFQSIYKAFERLGGKEIRDIAKAYWENPTAEGRALYRDRCVPYYSCNSSASTDWLSRILWKNETALWFNGPLNEHGRMDFRAALSKIECPTLVLAGEYDPITPPEFSEEIAAGLRPEQLTYLKFPDCGHGVVGDKPDDALIALRRFIQSVQV</sequence>
<dbReference type="InterPro" id="IPR002410">
    <property type="entry name" value="Peptidase_S33"/>
</dbReference>
<accession>A0A543KAT6</accession>
<dbReference type="GO" id="GO:0008233">
    <property type="term" value="F:peptidase activity"/>
    <property type="evidence" value="ECO:0007669"/>
    <property type="project" value="InterPro"/>
</dbReference>
<organism evidence="4 5">
    <name type="scientific">Roseinatronobacter monicus</name>
    <dbReference type="NCBI Taxonomy" id="393481"/>
    <lineage>
        <taxon>Bacteria</taxon>
        <taxon>Pseudomonadati</taxon>
        <taxon>Pseudomonadota</taxon>
        <taxon>Alphaproteobacteria</taxon>
        <taxon>Rhodobacterales</taxon>
        <taxon>Paracoccaceae</taxon>
        <taxon>Roseinatronobacter</taxon>
    </lineage>
</organism>
<evidence type="ECO:0000256" key="1">
    <source>
        <dbReference type="ARBA" id="ARBA00010088"/>
    </source>
</evidence>
<feature type="domain" description="AB hydrolase-1" evidence="3">
    <location>
        <begin position="30"/>
        <end position="270"/>
    </location>
</feature>
<dbReference type="Gene3D" id="3.40.50.1820">
    <property type="entry name" value="alpha/beta hydrolase"/>
    <property type="match status" value="1"/>
</dbReference>
<dbReference type="PANTHER" id="PTHR43798">
    <property type="entry name" value="MONOACYLGLYCEROL LIPASE"/>
    <property type="match status" value="1"/>
</dbReference>
<dbReference type="EMBL" id="VFPT01000001">
    <property type="protein sequence ID" value="TQM92191.1"/>
    <property type="molecule type" value="Genomic_DNA"/>
</dbReference>
<protein>
    <submittedName>
        <fullName evidence="4">Proline iminopeptidase</fullName>
    </submittedName>
</protein>
<dbReference type="AlphaFoldDB" id="A0A543KAT6"/>
<dbReference type="Pfam" id="PF00561">
    <property type="entry name" value="Abhydrolase_1"/>
    <property type="match status" value="1"/>
</dbReference>
<evidence type="ECO:0000256" key="2">
    <source>
        <dbReference type="ARBA" id="ARBA00022801"/>
    </source>
</evidence>
<proteinExistence type="inferred from homology"/>
<dbReference type="PRINTS" id="PR00793">
    <property type="entry name" value="PROAMNOPTASE"/>
</dbReference>
<dbReference type="InterPro" id="IPR029058">
    <property type="entry name" value="AB_hydrolase_fold"/>
</dbReference>
<evidence type="ECO:0000313" key="5">
    <source>
        <dbReference type="Proteomes" id="UP000320582"/>
    </source>
</evidence>
<dbReference type="GO" id="GO:0006508">
    <property type="term" value="P:proteolysis"/>
    <property type="evidence" value="ECO:0007669"/>
    <property type="project" value="InterPro"/>
</dbReference>
<evidence type="ECO:0000313" key="4">
    <source>
        <dbReference type="EMBL" id="TQM92191.1"/>
    </source>
</evidence>
<dbReference type="Proteomes" id="UP000320582">
    <property type="component" value="Unassembled WGS sequence"/>
</dbReference>
<keyword evidence="2" id="KW-0378">Hydrolase</keyword>
<dbReference type="RefSeq" id="WP_142079936.1">
    <property type="nucleotide sequence ID" value="NZ_VFPT01000001.1"/>
</dbReference>
<dbReference type="InterPro" id="IPR000073">
    <property type="entry name" value="AB_hydrolase_1"/>
</dbReference>
<reference evidence="4 5" key="1">
    <citation type="submission" date="2019-06" db="EMBL/GenBank/DDBJ databases">
        <title>Genomic Encyclopedia of Archaeal and Bacterial Type Strains, Phase II (KMG-II): from individual species to whole genera.</title>
        <authorList>
            <person name="Goeker M."/>
        </authorList>
    </citation>
    <scope>NUCLEOTIDE SEQUENCE [LARGE SCALE GENOMIC DNA]</scope>
    <source>
        <strain evidence="4 5">DSM 18423</strain>
    </source>
</reference>
<keyword evidence="5" id="KW-1185">Reference proteome</keyword>
<gene>
    <name evidence="4" type="ORF">BD293_0780</name>
</gene>
<dbReference type="GO" id="GO:0016020">
    <property type="term" value="C:membrane"/>
    <property type="evidence" value="ECO:0007669"/>
    <property type="project" value="TreeGrafter"/>
</dbReference>
<dbReference type="InterPro" id="IPR050266">
    <property type="entry name" value="AB_hydrolase_sf"/>
</dbReference>
<dbReference type="SUPFAM" id="SSF53474">
    <property type="entry name" value="alpha/beta-Hydrolases"/>
    <property type="match status" value="1"/>
</dbReference>
<name>A0A543KAT6_9RHOB</name>